<dbReference type="InterPro" id="IPR046960">
    <property type="entry name" value="PPR_At4g14850-like_plant"/>
</dbReference>
<dbReference type="GO" id="GO:0009451">
    <property type="term" value="P:RNA modification"/>
    <property type="evidence" value="ECO:0007669"/>
    <property type="project" value="InterPro"/>
</dbReference>
<dbReference type="InterPro" id="IPR046848">
    <property type="entry name" value="E_motif"/>
</dbReference>
<dbReference type="PANTHER" id="PTHR47926:SF356">
    <property type="entry name" value="(WILD MALAYSIAN BANANA) HYPOTHETICAL PROTEIN"/>
    <property type="match status" value="1"/>
</dbReference>
<reference evidence="1" key="2">
    <citation type="journal article" date="2015" name="Data Brief">
        <title>Shoot transcriptome of the giant reed, Arundo donax.</title>
        <authorList>
            <person name="Barrero R.A."/>
            <person name="Guerrero F.D."/>
            <person name="Moolhuijzen P."/>
            <person name="Goolsby J.A."/>
            <person name="Tidwell J."/>
            <person name="Bellgard S.E."/>
            <person name="Bellgard M.I."/>
        </authorList>
    </citation>
    <scope>NUCLEOTIDE SEQUENCE</scope>
    <source>
        <tissue evidence="1">Shoot tissue taken approximately 20 cm above the soil surface</tissue>
    </source>
</reference>
<dbReference type="InterPro" id="IPR011990">
    <property type="entry name" value="TPR-like_helical_dom_sf"/>
</dbReference>
<evidence type="ECO:0000313" key="1">
    <source>
        <dbReference type="EMBL" id="JAE34517.1"/>
    </source>
</evidence>
<dbReference type="EMBL" id="GBRH01163379">
    <property type="protein sequence ID" value="JAE34517.1"/>
    <property type="molecule type" value="Transcribed_RNA"/>
</dbReference>
<dbReference type="AlphaFoldDB" id="A0A0A9HCN0"/>
<protein>
    <recommendedName>
        <fullName evidence="2">Pentatricopeptide repeat-containing protein</fullName>
    </recommendedName>
</protein>
<organism evidence="1">
    <name type="scientific">Arundo donax</name>
    <name type="common">Giant reed</name>
    <name type="synonym">Donax arundinaceus</name>
    <dbReference type="NCBI Taxonomy" id="35708"/>
    <lineage>
        <taxon>Eukaryota</taxon>
        <taxon>Viridiplantae</taxon>
        <taxon>Streptophyta</taxon>
        <taxon>Embryophyta</taxon>
        <taxon>Tracheophyta</taxon>
        <taxon>Spermatophyta</taxon>
        <taxon>Magnoliopsida</taxon>
        <taxon>Liliopsida</taxon>
        <taxon>Poales</taxon>
        <taxon>Poaceae</taxon>
        <taxon>PACMAD clade</taxon>
        <taxon>Arundinoideae</taxon>
        <taxon>Arundineae</taxon>
        <taxon>Arundo</taxon>
    </lineage>
</organism>
<name>A0A0A9HCN0_ARUDO</name>
<dbReference type="Pfam" id="PF20431">
    <property type="entry name" value="E_motif"/>
    <property type="match status" value="1"/>
</dbReference>
<proteinExistence type="predicted"/>
<evidence type="ECO:0008006" key="2">
    <source>
        <dbReference type="Google" id="ProtNLM"/>
    </source>
</evidence>
<dbReference type="PANTHER" id="PTHR47926">
    <property type="entry name" value="PENTATRICOPEPTIDE REPEAT-CONTAINING PROTEIN"/>
    <property type="match status" value="1"/>
</dbReference>
<sequence length="164" mass="18497">MNTDSIVPGFKHYTSMVSLLSRACLLEEAVDLIDKSPSAKRYPELWRILLSSCVTFKDLSIGVHAAEQALEQDPDDISTHIVLSNLYASVGKWDNVAAIRKRTRGLMFEKEPGLSWIEIKKMVHVFSADDECHTQIDDCRDELLRIKGNMELLDSCENELLSNG</sequence>
<reference evidence="1" key="1">
    <citation type="submission" date="2014-09" db="EMBL/GenBank/DDBJ databases">
        <authorList>
            <person name="Magalhaes I.L.F."/>
            <person name="Oliveira U."/>
            <person name="Santos F.R."/>
            <person name="Vidigal T.H.D.A."/>
            <person name="Brescovit A.D."/>
            <person name="Santos A.J."/>
        </authorList>
    </citation>
    <scope>NUCLEOTIDE SEQUENCE</scope>
    <source>
        <tissue evidence="1">Shoot tissue taken approximately 20 cm above the soil surface</tissue>
    </source>
</reference>
<dbReference type="GO" id="GO:0003723">
    <property type="term" value="F:RNA binding"/>
    <property type="evidence" value="ECO:0007669"/>
    <property type="project" value="InterPro"/>
</dbReference>
<accession>A0A0A9HCN0</accession>
<dbReference type="Gene3D" id="1.25.40.10">
    <property type="entry name" value="Tetratricopeptide repeat domain"/>
    <property type="match status" value="1"/>
</dbReference>